<keyword evidence="4" id="KW-1133">Transmembrane helix</keyword>
<keyword evidence="8 9" id="KW-0807">Transducer</keyword>
<keyword evidence="6" id="KW-0472">Membrane</keyword>
<evidence type="ECO:0000256" key="6">
    <source>
        <dbReference type="ARBA" id="ARBA00023136"/>
    </source>
</evidence>
<dbReference type="PANTHER" id="PTHR24235:SF29">
    <property type="entry name" value="GH23382P"/>
    <property type="match status" value="1"/>
</dbReference>
<evidence type="ECO:0000313" key="10">
    <source>
        <dbReference type="EMBL" id="CAH1794364.1"/>
    </source>
</evidence>
<evidence type="ECO:0000256" key="3">
    <source>
        <dbReference type="ARBA" id="ARBA00022692"/>
    </source>
</evidence>
<keyword evidence="3 9" id="KW-0812">Transmembrane</keyword>
<evidence type="ECO:0000313" key="11">
    <source>
        <dbReference type="Proteomes" id="UP000749559"/>
    </source>
</evidence>
<dbReference type="Pfam" id="PF00001">
    <property type="entry name" value="7tm_1"/>
    <property type="match status" value="1"/>
</dbReference>
<dbReference type="CDD" id="cd15392">
    <property type="entry name" value="7tmA_PR4-like"/>
    <property type="match status" value="1"/>
</dbReference>
<dbReference type="PROSITE" id="PS50262">
    <property type="entry name" value="G_PROTEIN_RECEP_F1_2"/>
    <property type="match status" value="1"/>
</dbReference>
<evidence type="ECO:0000256" key="8">
    <source>
        <dbReference type="ARBA" id="ARBA00023224"/>
    </source>
</evidence>
<dbReference type="InterPro" id="IPR017452">
    <property type="entry name" value="GPCR_Rhodpsn_7TM"/>
</dbReference>
<keyword evidence="7 9" id="KW-0675">Receptor</keyword>
<dbReference type="Gene3D" id="1.20.1070.10">
    <property type="entry name" value="Rhodopsin 7-helix transmembrane proteins"/>
    <property type="match status" value="1"/>
</dbReference>
<comment type="similarity">
    <text evidence="2 9">Belongs to the G-protein coupled receptor 1 family.</text>
</comment>
<dbReference type="GO" id="GO:0004983">
    <property type="term" value="F:neuropeptide Y receptor activity"/>
    <property type="evidence" value="ECO:0007669"/>
    <property type="project" value="InterPro"/>
</dbReference>
<dbReference type="FunFam" id="1.20.1070.10:FF:000291">
    <property type="entry name" value="Predicted protein"/>
    <property type="match status" value="1"/>
</dbReference>
<evidence type="ECO:0000256" key="2">
    <source>
        <dbReference type="ARBA" id="ARBA00010663"/>
    </source>
</evidence>
<organism evidence="10 11">
    <name type="scientific">Owenia fusiformis</name>
    <name type="common">Polychaete worm</name>
    <dbReference type="NCBI Taxonomy" id="6347"/>
    <lineage>
        <taxon>Eukaryota</taxon>
        <taxon>Metazoa</taxon>
        <taxon>Spiralia</taxon>
        <taxon>Lophotrochozoa</taxon>
        <taxon>Annelida</taxon>
        <taxon>Polychaeta</taxon>
        <taxon>Sedentaria</taxon>
        <taxon>Canalipalpata</taxon>
        <taxon>Sabellida</taxon>
        <taxon>Oweniida</taxon>
        <taxon>Oweniidae</taxon>
        <taxon>Owenia</taxon>
    </lineage>
</organism>
<evidence type="ECO:0000256" key="9">
    <source>
        <dbReference type="RuleBase" id="RU000688"/>
    </source>
</evidence>
<evidence type="ECO:0000256" key="7">
    <source>
        <dbReference type="ARBA" id="ARBA00023170"/>
    </source>
</evidence>
<accession>A0A8J1U8B5</accession>
<gene>
    <name evidence="10" type="ORF">OFUS_LOCUS19071</name>
</gene>
<sequence length="445" mass="50728">MKGQKRAHNYYKEVHKDKDSPAMDGAMMENLKTTTENIELGGIVLLGSTETNGVYNISTVLNNSTNGTIDGSPQPYLLTYSKVLFSVFYIVLIIVAVGGNAMVCYVVCLYPSMHTATNYFIVNLACSDILTAILCIPFTFISTALIHHWPFGSVMCPVVFTSQVAAVCLSAFTLVAISLDRFIAIIFPMRPRMTTKISLVIIALIWLFAIAVAMPSAIVAKIKHEEGKDYCREQWDYPQQQQSYSLAILVLQYFLPLFLLVFTYSWIGIVVWRKKAPGEAEDVRDQRMQAAKRRMIKMMIMVVIMYGCCWLPLHTITLIGEKSPGIWQIKNINVIYMVFHWIAMSNSCYNPMIYFWMNSKFRNGFRYAMRWCPFVKFDPDCDDMPGRGHVMSYVSHNKKAASNEKHNKKHKHQLERQSTTVSYCTPEHVPLRQFESNGNANEENA</sequence>
<keyword evidence="5 9" id="KW-0297">G-protein coupled receptor</keyword>
<dbReference type="PRINTS" id="PR01012">
    <property type="entry name" value="NRPEPTIDEYR"/>
</dbReference>
<dbReference type="Proteomes" id="UP000749559">
    <property type="component" value="Unassembled WGS sequence"/>
</dbReference>
<dbReference type="PROSITE" id="PS00237">
    <property type="entry name" value="G_PROTEIN_RECEP_F1_1"/>
    <property type="match status" value="1"/>
</dbReference>
<evidence type="ECO:0000256" key="5">
    <source>
        <dbReference type="ARBA" id="ARBA00023040"/>
    </source>
</evidence>
<comment type="caution">
    <text evidence="10">The sequence shown here is derived from an EMBL/GenBank/DDBJ whole genome shotgun (WGS) entry which is preliminary data.</text>
</comment>
<protein>
    <submittedName>
        <fullName evidence="10">Uncharacterized protein</fullName>
    </submittedName>
</protein>
<dbReference type="GO" id="GO:0016020">
    <property type="term" value="C:membrane"/>
    <property type="evidence" value="ECO:0007669"/>
    <property type="project" value="UniProtKB-SubCell"/>
</dbReference>
<dbReference type="InterPro" id="IPR000611">
    <property type="entry name" value="NPY_rcpt"/>
</dbReference>
<dbReference type="PANTHER" id="PTHR24235">
    <property type="entry name" value="NEUROPEPTIDE Y RECEPTOR"/>
    <property type="match status" value="1"/>
</dbReference>
<evidence type="ECO:0000256" key="1">
    <source>
        <dbReference type="ARBA" id="ARBA00004141"/>
    </source>
</evidence>
<keyword evidence="11" id="KW-1185">Reference proteome</keyword>
<reference evidence="10" key="1">
    <citation type="submission" date="2022-03" db="EMBL/GenBank/DDBJ databases">
        <authorList>
            <person name="Martin C."/>
        </authorList>
    </citation>
    <scope>NUCLEOTIDE SEQUENCE</scope>
</reference>
<dbReference type="InterPro" id="IPR000276">
    <property type="entry name" value="GPCR_Rhodpsn"/>
</dbReference>
<proteinExistence type="inferred from homology"/>
<dbReference type="AlphaFoldDB" id="A0A8J1U8B5"/>
<comment type="subcellular location">
    <subcellularLocation>
        <location evidence="1">Membrane</location>
        <topology evidence="1">Multi-pass membrane protein</topology>
    </subcellularLocation>
</comment>
<dbReference type="OrthoDB" id="10053194at2759"/>
<dbReference type="PRINTS" id="PR00237">
    <property type="entry name" value="GPCRRHODOPSN"/>
</dbReference>
<name>A0A8J1U8B5_OWEFU</name>
<dbReference type="EMBL" id="CAIIXF020000009">
    <property type="protein sequence ID" value="CAH1794364.1"/>
    <property type="molecule type" value="Genomic_DNA"/>
</dbReference>
<dbReference type="SMART" id="SM01381">
    <property type="entry name" value="7TM_GPCR_Srsx"/>
    <property type="match status" value="1"/>
</dbReference>
<dbReference type="SUPFAM" id="SSF81321">
    <property type="entry name" value="Family A G protein-coupled receptor-like"/>
    <property type="match status" value="1"/>
</dbReference>
<evidence type="ECO:0000256" key="4">
    <source>
        <dbReference type="ARBA" id="ARBA00022989"/>
    </source>
</evidence>